<dbReference type="AlphaFoldDB" id="A0AA41S365"/>
<keyword evidence="3" id="KW-1185">Reference proteome</keyword>
<protein>
    <recommendedName>
        <fullName evidence="4">UBA domain-containing protein</fullName>
    </recommendedName>
</protein>
<name>A0AA41S365_PAPNU</name>
<dbReference type="GO" id="GO:0043130">
    <property type="term" value="F:ubiquitin binding"/>
    <property type="evidence" value="ECO:0007669"/>
    <property type="project" value="InterPro"/>
</dbReference>
<evidence type="ECO:0008006" key="4">
    <source>
        <dbReference type="Google" id="ProtNLM"/>
    </source>
</evidence>
<feature type="compositionally biased region" description="Polar residues" evidence="1">
    <location>
        <begin position="17"/>
        <end position="34"/>
    </location>
</feature>
<comment type="caution">
    <text evidence="2">The sequence shown here is derived from an EMBL/GenBank/DDBJ whole genome shotgun (WGS) entry which is preliminary data.</text>
</comment>
<dbReference type="InterPro" id="IPR038870">
    <property type="entry name" value="UBAP1"/>
</dbReference>
<accession>A0AA41S365</accession>
<reference evidence="2" key="1">
    <citation type="submission" date="2022-03" db="EMBL/GenBank/DDBJ databases">
        <title>A functionally conserved STORR gene fusion in Papaver species that diverged 16.8 million years ago.</title>
        <authorList>
            <person name="Catania T."/>
        </authorList>
    </citation>
    <scope>NUCLEOTIDE SEQUENCE</scope>
    <source>
        <strain evidence="2">S-191538</strain>
    </source>
</reference>
<dbReference type="FunFam" id="1.20.120.1920:FF:000003">
    <property type="entry name" value="Ubiquitin-associated/translation elongation factor EF1B protein"/>
    <property type="match status" value="1"/>
</dbReference>
<sequence>MEYDYRARTGAPYDNSMYRQSTTTQSNNHGSSSLYPRVGPSGGGHAAVPPLAGRTPSFQQNTSPSPSSGMGIRVAIKPEYRITPPPMLSPVVGEIPRSTFQFDFDFEKKVLAEADKEGQNWTGFAQENLPSRTNESSSSVGSVTDPVVSKYIASGLSRDAVPFAVANYGDNPTKVREFVNGYNLLKEMGFPSKSVAEALGMYDNDTDKALAHFLNSSS</sequence>
<dbReference type="InterPro" id="IPR009060">
    <property type="entry name" value="UBA-like_sf"/>
</dbReference>
<dbReference type="SUPFAM" id="SSF46934">
    <property type="entry name" value="UBA-like"/>
    <property type="match status" value="1"/>
</dbReference>
<dbReference type="PANTHER" id="PTHR15960:SF5">
    <property type="entry name" value="LD44032P"/>
    <property type="match status" value="1"/>
</dbReference>
<dbReference type="GO" id="GO:0043162">
    <property type="term" value="P:ubiquitin-dependent protein catabolic process via the multivesicular body sorting pathway"/>
    <property type="evidence" value="ECO:0007669"/>
    <property type="project" value="InterPro"/>
</dbReference>
<dbReference type="EMBL" id="JAJJMA010081224">
    <property type="protein sequence ID" value="MCL7028574.1"/>
    <property type="molecule type" value="Genomic_DNA"/>
</dbReference>
<dbReference type="InterPro" id="IPR042575">
    <property type="entry name" value="UBAP1_C"/>
</dbReference>
<dbReference type="Proteomes" id="UP001177140">
    <property type="component" value="Unassembled WGS sequence"/>
</dbReference>
<dbReference type="Gene3D" id="1.20.120.1920">
    <property type="entry name" value="UBAP1 SOUBA domain"/>
    <property type="match status" value="1"/>
</dbReference>
<evidence type="ECO:0000256" key="1">
    <source>
        <dbReference type="SAM" id="MobiDB-lite"/>
    </source>
</evidence>
<proteinExistence type="predicted"/>
<feature type="region of interest" description="Disordered" evidence="1">
    <location>
        <begin position="1"/>
        <end position="71"/>
    </location>
</feature>
<dbReference type="GO" id="GO:0000813">
    <property type="term" value="C:ESCRT I complex"/>
    <property type="evidence" value="ECO:0007669"/>
    <property type="project" value="InterPro"/>
</dbReference>
<dbReference type="PANTHER" id="PTHR15960">
    <property type="entry name" value="LD44032P"/>
    <property type="match status" value="1"/>
</dbReference>
<evidence type="ECO:0000313" key="2">
    <source>
        <dbReference type="EMBL" id="MCL7028574.1"/>
    </source>
</evidence>
<dbReference type="CDD" id="cd14316">
    <property type="entry name" value="UBA2_UBAP1_like"/>
    <property type="match status" value="1"/>
</dbReference>
<organism evidence="2 3">
    <name type="scientific">Papaver nudicaule</name>
    <name type="common">Iceland poppy</name>
    <dbReference type="NCBI Taxonomy" id="74823"/>
    <lineage>
        <taxon>Eukaryota</taxon>
        <taxon>Viridiplantae</taxon>
        <taxon>Streptophyta</taxon>
        <taxon>Embryophyta</taxon>
        <taxon>Tracheophyta</taxon>
        <taxon>Spermatophyta</taxon>
        <taxon>Magnoliopsida</taxon>
        <taxon>Ranunculales</taxon>
        <taxon>Papaveraceae</taxon>
        <taxon>Papaveroideae</taxon>
        <taxon>Papaver</taxon>
    </lineage>
</organism>
<feature type="compositionally biased region" description="Polar residues" evidence="1">
    <location>
        <begin position="56"/>
        <end position="68"/>
    </location>
</feature>
<evidence type="ECO:0000313" key="3">
    <source>
        <dbReference type="Proteomes" id="UP001177140"/>
    </source>
</evidence>
<gene>
    <name evidence="2" type="ORF">MKW94_011068</name>
</gene>